<feature type="domain" description="EamA" evidence="7">
    <location>
        <begin position="29"/>
        <end position="161"/>
    </location>
</feature>
<feature type="transmembrane region" description="Helical" evidence="6">
    <location>
        <begin position="200"/>
        <end position="222"/>
    </location>
</feature>
<keyword evidence="4 6" id="KW-1133">Transmembrane helix</keyword>
<dbReference type="PANTHER" id="PTHR32322:SF2">
    <property type="entry name" value="EAMA DOMAIN-CONTAINING PROTEIN"/>
    <property type="match status" value="1"/>
</dbReference>
<feature type="transmembrane region" description="Helical" evidence="6">
    <location>
        <begin position="146"/>
        <end position="164"/>
    </location>
</feature>
<evidence type="ECO:0000256" key="2">
    <source>
        <dbReference type="ARBA" id="ARBA00007362"/>
    </source>
</evidence>
<comment type="caution">
    <text evidence="8">The sequence shown here is derived from an EMBL/GenBank/DDBJ whole genome shotgun (WGS) entry which is preliminary data.</text>
</comment>
<feature type="transmembrane region" description="Helical" evidence="6">
    <location>
        <begin position="260"/>
        <end position="280"/>
    </location>
</feature>
<evidence type="ECO:0000256" key="1">
    <source>
        <dbReference type="ARBA" id="ARBA00004141"/>
    </source>
</evidence>
<dbReference type="InterPro" id="IPR037185">
    <property type="entry name" value="EmrE-like"/>
</dbReference>
<feature type="transmembrane region" description="Helical" evidence="6">
    <location>
        <begin position="228"/>
        <end position="253"/>
    </location>
</feature>
<dbReference type="GO" id="GO:0016020">
    <property type="term" value="C:membrane"/>
    <property type="evidence" value="ECO:0007669"/>
    <property type="project" value="UniProtKB-SubCell"/>
</dbReference>
<feature type="transmembrane region" description="Helical" evidence="6">
    <location>
        <begin position="91"/>
        <end position="108"/>
    </location>
</feature>
<feature type="transmembrane region" description="Helical" evidence="6">
    <location>
        <begin position="28"/>
        <end position="50"/>
    </location>
</feature>
<comment type="similarity">
    <text evidence="2">Belongs to the EamA transporter family.</text>
</comment>
<dbReference type="Proteomes" id="UP000236416">
    <property type="component" value="Unassembled WGS sequence"/>
</dbReference>
<evidence type="ECO:0000313" key="9">
    <source>
        <dbReference type="Proteomes" id="UP000236416"/>
    </source>
</evidence>
<feature type="transmembrane region" description="Helical" evidence="6">
    <location>
        <begin position="170"/>
        <end position="188"/>
    </location>
</feature>
<dbReference type="Pfam" id="PF00892">
    <property type="entry name" value="EamA"/>
    <property type="match status" value="2"/>
</dbReference>
<dbReference type="SUPFAM" id="SSF103481">
    <property type="entry name" value="Multidrug resistance efflux transporter EmrE"/>
    <property type="match status" value="2"/>
</dbReference>
<evidence type="ECO:0000256" key="3">
    <source>
        <dbReference type="ARBA" id="ARBA00022692"/>
    </source>
</evidence>
<dbReference type="AlphaFoldDB" id="A0A2K4MML9"/>
<keyword evidence="5 6" id="KW-0472">Membrane</keyword>
<evidence type="ECO:0000256" key="6">
    <source>
        <dbReference type="SAM" id="Phobius"/>
    </source>
</evidence>
<feature type="domain" description="EamA" evidence="7">
    <location>
        <begin position="170"/>
        <end position="302"/>
    </location>
</feature>
<evidence type="ECO:0000256" key="4">
    <source>
        <dbReference type="ARBA" id="ARBA00022989"/>
    </source>
</evidence>
<proteinExistence type="inferred from homology"/>
<accession>A0A2K4MML9</accession>
<keyword evidence="3 6" id="KW-0812">Transmembrane</keyword>
<organism evidence="8 9">
    <name type="scientific">Chromobacterium sinusclupearum</name>
    <dbReference type="NCBI Taxonomy" id="2077146"/>
    <lineage>
        <taxon>Bacteria</taxon>
        <taxon>Pseudomonadati</taxon>
        <taxon>Pseudomonadota</taxon>
        <taxon>Betaproteobacteria</taxon>
        <taxon>Neisseriales</taxon>
        <taxon>Chromobacteriaceae</taxon>
        <taxon>Chromobacterium</taxon>
    </lineage>
</organism>
<feature type="transmembrane region" description="Helical" evidence="6">
    <location>
        <begin position="62"/>
        <end position="79"/>
    </location>
</feature>
<gene>
    <name evidence="8" type="ORF">C2134_12780</name>
</gene>
<feature type="transmembrane region" description="Helical" evidence="6">
    <location>
        <begin position="114"/>
        <end position="139"/>
    </location>
</feature>
<evidence type="ECO:0000256" key="5">
    <source>
        <dbReference type="ARBA" id="ARBA00023136"/>
    </source>
</evidence>
<dbReference type="InterPro" id="IPR000620">
    <property type="entry name" value="EamA_dom"/>
</dbReference>
<sequence>MSWPWWSVCAMAETRCVSARQLFGSGDWLGVWLVLLSACGFGSMALFAKLAYGDGVDTASLLAYRFVIAALVLAGWGIWRGWRWPSGRAAMAYGLMGAVYAAMAWAYFSALHYAASATVALVLYSYPALVALGGALLGLDRFGRAEAFAIVLASAGLALMLGGGLSGSPWGLALAFGAALCYSGYILLGGGIRSDAHPVCASALVLSVAAAIFSSLAIGQGLRLPHTLAGWGAVTALALLGTAVAIAAFISGLIRIGPTLASVVSTLEPVVTVLLGVLFLGESLGLRGLLGGILILAASLALVWLRTLAPTGKACDG</sequence>
<dbReference type="InterPro" id="IPR050638">
    <property type="entry name" value="AA-Vitamin_Transporters"/>
</dbReference>
<evidence type="ECO:0000259" key="7">
    <source>
        <dbReference type="Pfam" id="PF00892"/>
    </source>
</evidence>
<protein>
    <submittedName>
        <fullName evidence="8">EamA family transporter</fullName>
    </submittedName>
</protein>
<feature type="transmembrane region" description="Helical" evidence="6">
    <location>
        <begin position="286"/>
        <end position="305"/>
    </location>
</feature>
<dbReference type="EMBL" id="PPTF01000060">
    <property type="protein sequence ID" value="POA98313.1"/>
    <property type="molecule type" value="Genomic_DNA"/>
</dbReference>
<evidence type="ECO:0000313" key="8">
    <source>
        <dbReference type="EMBL" id="POA98313.1"/>
    </source>
</evidence>
<name>A0A2K4MML9_9NEIS</name>
<reference evidence="8 9" key="1">
    <citation type="submission" date="2018-01" db="EMBL/GenBank/DDBJ databases">
        <title>Genomic Sequence of Chromobacterium MWU13-2610 from wild cranberry bogs within the Cape Cod National Seashore.</title>
        <authorList>
            <person name="O'Hara-Hanley K."/>
            <person name="Soby S."/>
            <person name="Harrison A."/>
        </authorList>
    </citation>
    <scope>NUCLEOTIDE SEQUENCE [LARGE SCALE GENOMIC DNA]</scope>
    <source>
        <strain evidence="8 9">MWU13-2610</strain>
    </source>
</reference>
<keyword evidence="9" id="KW-1185">Reference proteome</keyword>
<comment type="subcellular location">
    <subcellularLocation>
        <location evidence="1">Membrane</location>
        <topology evidence="1">Multi-pass membrane protein</topology>
    </subcellularLocation>
</comment>
<dbReference type="PANTHER" id="PTHR32322">
    <property type="entry name" value="INNER MEMBRANE TRANSPORTER"/>
    <property type="match status" value="1"/>
</dbReference>